<dbReference type="PANTHER" id="PTHR36838:SF1">
    <property type="entry name" value="SLR1864 PROTEIN"/>
    <property type="match status" value="1"/>
</dbReference>
<keyword evidence="7 8" id="KW-0472">Membrane</keyword>
<feature type="transmembrane region" description="Helical" evidence="8">
    <location>
        <begin position="124"/>
        <end position="140"/>
    </location>
</feature>
<dbReference type="Proteomes" id="UP001549106">
    <property type="component" value="Unassembled WGS sequence"/>
</dbReference>
<feature type="transmembrane region" description="Helical" evidence="8">
    <location>
        <begin position="161"/>
        <end position="179"/>
    </location>
</feature>
<evidence type="ECO:0000256" key="5">
    <source>
        <dbReference type="ARBA" id="ARBA00022692"/>
    </source>
</evidence>
<evidence type="ECO:0000256" key="3">
    <source>
        <dbReference type="ARBA" id="ARBA00022448"/>
    </source>
</evidence>
<dbReference type="Gene3D" id="1.20.1530.20">
    <property type="match status" value="1"/>
</dbReference>
<dbReference type="EMBL" id="JBEPMJ010000011">
    <property type="protein sequence ID" value="MET3750523.1"/>
    <property type="molecule type" value="Genomic_DNA"/>
</dbReference>
<evidence type="ECO:0000256" key="6">
    <source>
        <dbReference type="ARBA" id="ARBA00022989"/>
    </source>
</evidence>
<feature type="transmembrane region" description="Helical" evidence="8">
    <location>
        <begin position="6"/>
        <end position="25"/>
    </location>
</feature>
<comment type="subcellular location">
    <subcellularLocation>
        <location evidence="1">Cell membrane</location>
        <topology evidence="1">Multi-pass membrane protein</topology>
    </subcellularLocation>
</comment>
<keyword evidence="5 8" id="KW-0812">Transmembrane</keyword>
<feature type="transmembrane region" description="Helical" evidence="8">
    <location>
        <begin position="67"/>
        <end position="89"/>
    </location>
</feature>
<dbReference type="InterPro" id="IPR036259">
    <property type="entry name" value="MFS_trans_sf"/>
</dbReference>
<keyword evidence="10" id="KW-1185">Reference proteome</keyword>
<accession>A0ABV2M521</accession>
<keyword evidence="4" id="KW-1003">Cell membrane</keyword>
<feature type="transmembrane region" description="Helical" evidence="8">
    <location>
        <begin position="253"/>
        <end position="271"/>
    </location>
</feature>
<evidence type="ECO:0000256" key="4">
    <source>
        <dbReference type="ARBA" id="ARBA00022475"/>
    </source>
</evidence>
<evidence type="ECO:0000256" key="2">
    <source>
        <dbReference type="ARBA" id="ARBA00010145"/>
    </source>
</evidence>
<name>A0ABV2M521_9FIRM</name>
<dbReference type="PANTHER" id="PTHR36838">
    <property type="entry name" value="AUXIN EFFLUX CARRIER FAMILY PROTEIN"/>
    <property type="match status" value="1"/>
</dbReference>
<evidence type="ECO:0000256" key="1">
    <source>
        <dbReference type="ARBA" id="ARBA00004651"/>
    </source>
</evidence>
<reference evidence="9 10" key="1">
    <citation type="submission" date="2024-06" db="EMBL/GenBank/DDBJ databases">
        <title>Genomic Encyclopedia of Type Strains, Phase IV (KMG-IV): sequencing the most valuable type-strain genomes for metagenomic binning, comparative biology and taxonomic classification.</title>
        <authorList>
            <person name="Goeker M."/>
        </authorList>
    </citation>
    <scope>NUCLEOTIDE SEQUENCE [LARGE SCALE GENOMIC DNA]</scope>
    <source>
        <strain evidence="9 10">DSM 29492</strain>
    </source>
</reference>
<feature type="transmembrane region" description="Helical" evidence="8">
    <location>
        <begin position="221"/>
        <end position="241"/>
    </location>
</feature>
<evidence type="ECO:0000313" key="10">
    <source>
        <dbReference type="Proteomes" id="UP001549106"/>
    </source>
</evidence>
<sequence>MELSLLLMQQIIKLFIMIFMGYMIVKVGILKSEDSRVFSAMVLYLIVPCVIMNAFQVEYSPEKASGLFLAFVTSLLLMLVTLPAVNLLGRLLKLNEVERMSVYYSNAGNLIIPLVTFILGEEWVLYACVYMSIQIVFFWTHCKKELSREKRIDLKKIFTNINIIVVMIAVILFFMNIHLPKLLTETFESVSGMVGPASMFVIGMLMAGADLKKIFTNQRAYLVTGLRLIAVPVFSLLILKISRLVGTHAEGRQILLIVFLAVTTPAASTVTQMSQIYGNDSEYASAIGVMTTLAAVLTMPLMVLLFQLVI</sequence>
<feature type="transmembrane region" description="Helical" evidence="8">
    <location>
        <begin position="283"/>
        <end position="309"/>
    </location>
</feature>
<comment type="caution">
    <text evidence="9">The sequence shown here is derived from an EMBL/GenBank/DDBJ whole genome shotgun (WGS) entry which is preliminary data.</text>
</comment>
<dbReference type="RefSeq" id="WP_173753385.1">
    <property type="nucleotide sequence ID" value="NZ_BAABXN010000001.1"/>
</dbReference>
<dbReference type="SUPFAM" id="SSF103473">
    <property type="entry name" value="MFS general substrate transporter"/>
    <property type="match status" value="1"/>
</dbReference>
<feature type="transmembrane region" description="Helical" evidence="8">
    <location>
        <begin position="37"/>
        <end position="55"/>
    </location>
</feature>
<protein>
    <submittedName>
        <fullName evidence="9">Permease</fullName>
    </submittedName>
</protein>
<keyword evidence="3" id="KW-0813">Transport</keyword>
<evidence type="ECO:0000256" key="8">
    <source>
        <dbReference type="SAM" id="Phobius"/>
    </source>
</evidence>
<evidence type="ECO:0000313" key="9">
    <source>
        <dbReference type="EMBL" id="MET3750523.1"/>
    </source>
</evidence>
<dbReference type="InterPro" id="IPR004776">
    <property type="entry name" value="Mem_transp_PIN-like"/>
</dbReference>
<dbReference type="Pfam" id="PF03547">
    <property type="entry name" value="Mem_trans"/>
    <property type="match status" value="2"/>
</dbReference>
<proteinExistence type="inferred from homology"/>
<evidence type="ECO:0000256" key="7">
    <source>
        <dbReference type="ARBA" id="ARBA00023136"/>
    </source>
</evidence>
<comment type="similarity">
    <text evidence="2">Belongs to the auxin efflux carrier (TC 2.A.69) family.</text>
</comment>
<feature type="transmembrane region" description="Helical" evidence="8">
    <location>
        <begin position="191"/>
        <end position="209"/>
    </location>
</feature>
<keyword evidence="6 8" id="KW-1133">Transmembrane helix</keyword>
<organism evidence="9 10">
    <name type="scientific">Blautia caecimuris</name>
    <dbReference type="NCBI Taxonomy" id="1796615"/>
    <lineage>
        <taxon>Bacteria</taxon>
        <taxon>Bacillati</taxon>
        <taxon>Bacillota</taxon>
        <taxon>Clostridia</taxon>
        <taxon>Lachnospirales</taxon>
        <taxon>Lachnospiraceae</taxon>
        <taxon>Blautia</taxon>
    </lineage>
</organism>
<gene>
    <name evidence="9" type="ORF">ABID24_001775</name>
</gene>
<dbReference type="InterPro" id="IPR038770">
    <property type="entry name" value="Na+/solute_symporter_sf"/>
</dbReference>
<feature type="transmembrane region" description="Helical" evidence="8">
    <location>
        <begin position="101"/>
        <end position="118"/>
    </location>
</feature>